<dbReference type="InterPro" id="IPR039039">
    <property type="entry name" value="RAI1-like_fam"/>
</dbReference>
<comment type="function">
    <text evidence="6">Decapping enzyme for NAD-capped RNAs: specifically hydrolyzes the nicotinamide adenine dinucleotide (NAD) cap from a subset of RNAs by removing the entire NAD moiety from the 5'-end of an NAD-capped RNA.</text>
</comment>
<proteinExistence type="inferred from homology"/>
<feature type="domain" description="RAI1-like" evidence="8">
    <location>
        <begin position="347"/>
        <end position="526"/>
    </location>
</feature>
<comment type="subcellular location">
    <subcellularLocation>
        <location evidence="6">Nucleus</location>
    </subcellularLocation>
</comment>
<dbReference type="GO" id="GO:0005634">
    <property type="term" value="C:nucleus"/>
    <property type="evidence" value="ECO:0007669"/>
    <property type="project" value="UniProtKB-SubCell"/>
</dbReference>
<comment type="catalytic activity">
    <reaction evidence="3">
        <text>a 5'-end (N(7)-methyl 5'-triphosphoguanosine)-ribonucleoside-ribonucleotide in mRNA + H2O = a (N(7)-methyl 5'-triphosphoguanosine)-nucleoside + a 5'-end phospho-ribonucleoside in mRNA + H(+)</text>
        <dbReference type="Rhea" id="RHEA:66928"/>
        <dbReference type="Rhea" id="RHEA-COMP:15692"/>
        <dbReference type="Rhea" id="RHEA-COMP:17313"/>
        <dbReference type="ChEBI" id="CHEBI:15377"/>
        <dbReference type="ChEBI" id="CHEBI:15378"/>
        <dbReference type="ChEBI" id="CHEBI:138282"/>
        <dbReference type="ChEBI" id="CHEBI:172876"/>
        <dbReference type="ChEBI" id="CHEBI:172877"/>
    </reaction>
    <physiologicalReaction direction="left-to-right" evidence="3">
        <dbReference type="Rhea" id="RHEA:66929"/>
    </physiologicalReaction>
</comment>
<dbReference type="Proteomes" id="UP000780801">
    <property type="component" value="Unassembled WGS sequence"/>
</dbReference>
<feature type="compositionally biased region" description="Basic and acidic residues" evidence="7">
    <location>
        <begin position="127"/>
        <end position="140"/>
    </location>
</feature>
<comment type="caution">
    <text evidence="9">The sequence shown here is derived from an EMBL/GenBank/DDBJ whole genome shotgun (WGS) entry which is preliminary data.</text>
</comment>
<keyword evidence="6" id="KW-0540">Nuclease</keyword>
<organism evidence="9 10">
    <name type="scientific">Lunasporangiospora selenospora</name>
    <dbReference type="NCBI Taxonomy" id="979761"/>
    <lineage>
        <taxon>Eukaryota</taxon>
        <taxon>Fungi</taxon>
        <taxon>Fungi incertae sedis</taxon>
        <taxon>Mucoromycota</taxon>
        <taxon>Mortierellomycotina</taxon>
        <taxon>Mortierellomycetes</taxon>
        <taxon>Mortierellales</taxon>
        <taxon>Mortierellaceae</taxon>
        <taxon>Lunasporangiospora</taxon>
    </lineage>
</organism>
<dbReference type="InterPro" id="IPR013961">
    <property type="entry name" value="RAI1"/>
</dbReference>
<name>A0A9P6FUS9_9FUNG</name>
<dbReference type="EMBL" id="JAABOA010001310">
    <property type="protein sequence ID" value="KAF9581824.1"/>
    <property type="molecule type" value="Genomic_DNA"/>
</dbReference>
<evidence type="ECO:0000313" key="10">
    <source>
        <dbReference type="Proteomes" id="UP000780801"/>
    </source>
</evidence>
<dbReference type="AlphaFoldDB" id="A0A9P6FUS9"/>
<comment type="catalytic activity">
    <reaction evidence="5">
        <text>a 5'-end NAD(+)-phospho-ribonucleoside in mRNA + H2O = a 5'-end phospho-ribonucleoside in mRNA + NAD(+) + H(+)</text>
        <dbReference type="Rhea" id="RHEA:60880"/>
        <dbReference type="Rhea" id="RHEA-COMP:15692"/>
        <dbReference type="Rhea" id="RHEA-COMP:15698"/>
        <dbReference type="ChEBI" id="CHEBI:15377"/>
        <dbReference type="ChEBI" id="CHEBI:15378"/>
        <dbReference type="ChEBI" id="CHEBI:57540"/>
        <dbReference type="ChEBI" id="CHEBI:138282"/>
        <dbReference type="ChEBI" id="CHEBI:144029"/>
    </reaction>
    <physiologicalReaction direction="left-to-right" evidence="5">
        <dbReference type="Rhea" id="RHEA:60881"/>
    </physiologicalReaction>
</comment>
<dbReference type="GO" id="GO:0004518">
    <property type="term" value="F:nuclease activity"/>
    <property type="evidence" value="ECO:0007669"/>
    <property type="project" value="UniProtKB-KW"/>
</dbReference>
<evidence type="ECO:0000256" key="6">
    <source>
        <dbReference type="RuleBase" id="RU367113"/>
    </source>
</evidence>
<evidence type="ECO:0000256" key="3">
    <source>
        <dbReference type="ARBA" id="ARBA00044676"/>
    </source>
</evidence>
<evidence type="ECO:0000256" key="1">
    <source>
        <dbReference type="ARBA" id="ARBA00001968"/>
    </source>
</evidence>
<feature type="region of interest" description="Disordered" evidence="7">
    <location>
        <begin position="241"/>
        <end position="287"/>
    </location>
</feature>
<dbReference type="GO" id="GO:0003723">
    <property type="term" value="F:RNA binding"/>
    <property type="evidence" value="ECO:0007669"/>
    <property type="project" value="UniProtKB-KW"/>
</dbReference>
<feature type="region of interest" description="Disordered" evidence="7">
    <location>
        <begin position="311"/>
        <end position="345"/>
    </location>
</feature>
<evidence type="ECO:0000259" key="8">
    <source>
        <dbReference type="Pfam" id="PF08652"/>
    </source>
</evidence>
<dbReference type="GO" id="GO:0005829">
    <property type="term" value="C:cytosol"/>
    <property type="evidence" value="ECO:0007669"/>
    <property type="project" value="TreeGrafter"/>
</dbReference>
<dbReference type="PANTHER" id="PTHR12395:SF9">
    <property type="entry name" value="DECAPPING AND EXORIBONUCLEASE PROTEIN"/>
    <property type="match status" value="1"/>
</dbReference>
<feature type="compositionally biased region" description="Polar residues" evidence="7">
    <location>
        <begin position="142"/>
        <end position="162"/>
    </location>
</feature>
<dbReference type="GO" id="GO:0110155">
    <property type="term" value="P:NAD-cap decapping"/>
    <property type="evidence" value="ECO:0007669"/>
    <property type="project" value="TreeGrafter"/>
</dbReference>
<comment type="similarity">
    <text evidence="2 6">Belongs to the DXO/Dom3Z family.</text>
</comment>
<dbReference type="PANTHER" id="PTHR12395">
    <property type="entry name" value="DOM-3 RELATED"/>
    <property type="match status" value="1"/>
</dbReference>
<evidence type="ECO:0000256" key="4">
    <source>
        <dbReference type="ARBA" id="ARBA00044692"/>
    </source>
</evidence>
<sequence>MGMPPPIHFRPHGGAGEGNEPGHLLTKDQFAIVPTGRYRDKEVPRFTQPTEIGSFSYTEQRQFVMDDSQLKYYYPPDLSQNHNLSAKYEEYITRASVDEHIDALLDALIGIKDREEKSSQESSPVVEKGHEPQSSDRDTIAVESSSTPSHSEATKNPSAPSSTKADFICYRGILTKIMCTPYEFKADWELRATRFNGTIYIEENFKEEKVSKSHGDTERSKLMSYWGYRFETISCLSKPVSALRQRSKSESDRKRWKGDVVDQRTKDETNTNEDARVDEDGKDSVLAGPMLSSEGEILGNSSVPDEINRLKRPLESDGPTAADSGSDFGAKAVNSTGDNDTEIDPEDPELIERLDGIVNTNIQYCTVVKTKIGRHSIVMGAEVDCITEPKKPGVNPVKNYVELKTTKLNTRQRSYPIHSMKLLKFWAQSFLVGIPMIVVGCRDDDGNVTKIEQLETNQIPRMVRTRHDEWQWSVCVTFLDNVLTFLQDRIADDDPTKTYLIRKGIMSDMVEVIPEPPGRAFLTDRFVGRWSEDGRTTLSRGSN</sequence>
<feature type="domain" description="RAI1-like" evidence="8">
    <location>
        <begin position="47"/>
        <end position="260"/>
    </location>
</feature>
<accession>A0A9P6FUS9</accession>
<evidence type="ECO:0000256" key="7">
    <source>
        <dbReference type="SAM" id="MobiDB-lite"/>
    </source>
</evidence>
<dbReference type="Pfam" id="PF08652">
    <property type="entry name" value="RAI1"/>
    <property type="match status" value="2"/>
</dbReference>
<dbReference type="EC" id="3.6.1.-" evidence="6"/>
<keyword evidence="10" id="KW-1185">Reference proteome</keyword>
<gene>
    <name evidence="9" type="primary">DOM3Z</name>
    <name evidence="9" type="ORF">BGW38_001033</name>
</gene>
<comment type="cofactor">
    <cofactor evidence="1 6">
        <name>a divalent metal cation</name>
        <dbReference type="ChEBI" id="CHEBI:60240"/>
    </cofactor>
</comment>
<keyword evidence="6" id="KW-0694">RNA-binding</keyword>
<keyword evidence="6" id="KW-0547">Nucleotide-binding</keyword>
<evidence type="ECO:0000256" key="2">
    <source>
        <dbReference type="ARBA" id="ARBA00006562"/>
    </source>
</evidence>
<protein>
    <recommendedName>
        <fullName evidence="6">Decapping nuclease</fullName>
        <ecNumber evidence="6">3.6.1.-</ecNumber>
    </recommendedName>
</protein>
<dbReference type="OrthoDB" id="5853397at2759"/>
<evidence type="ECO:0000313" key="9">
    <source>
        <dbReference type="EMBL" id="KAF9581824.1"/>
    </source>
</evidence>
<evidence type="ECO:0000256" key="5">
    <source>
        <dbReference type="ARBA" id="ARBA00048124"/>
    </source>
</evidence>
<reference evidence="9" key="1">
    <citation type="journal article" date="2020" name="Fungal Divers.">
        <title>Resolving the Mortierellaceae phylogeny through synthesis of multi-gene phylogenetics and phylogenomics.</title>
        <authorList>
            <person name="Vandepol N."/>
            <person name="Liber J."/>
            <person name="Desiro A."/>
            <person name="Na H."/>
            <person name="Kennedy M."/>
            <person name="Barry K."/>
            <person name="Grigoriev I.V."/>
            <person name="Miller A.N."/>
            <person name="O'Donnell K."/>
            <person name="Stajich J.E."/>
            <person name="Bonito G."/>
        </authorList>
    </citation>
    <scope>NUCLEOTIDE SEQUENCE</scope>
    <source>
        <strain evidence="9">KOD1015</strain>
    </source>
</reference>
<keyword evidence="6" id="KW-0479">Metal-binding</keyword>
<dbReference type="GO" id="GO:0000166">
    <property type="term" value="F:nucleotide binding"/>
    <property type="evidence" value="ECO:0007669"/>
    <property type="project" value="UniProtKB-KW"/>
</dbReference>
<keyword evidence="6" id="KW-0539">Nucleus</keyword>
<comment type="catalytic activity">
    <reaction evidence="4">
        <text>a 5'-end triphospho-ribonucleoside in mRNA + H2O = a 5'-end phospho-ribonucleoside in mRNA + diphosphate + H(+)</text>
        <dbReference type="Rhea" id="RHEA:78683"/>
        <dbReference type="Rhea" id="RHEA-COMP:15692"/>
        <dbReference type="Rhea" id="RHEA-COMP:17164"/>
        <dbReference type="ChEBI" id="CHEBI:15377"/>
        <dbReference type="ChEBI" id="CHEBI:15378"/>
        <dbReference type="ChEBI" id="CHEBI:33019"/>
        <dbReference type="ChEBI" id="CHEBI:138282"/>
        <dbReference type="ChEBI" id="CHEBI:167618"/>
    </reaction>
    <physiologicalReaction direction="left-to-right" evidence="4">
        <dbReference type="Rhea" id="RHEA:78684"/>
    </physiologicalReaction>
</comment>
<keyword evidence="6" id="KW-0378">Hydrolase</keyword>
<feature type="compositionally biased region" description="Basic and acidic residues" evidence="7">
    <location>
        <begin position="247"/>
        <end position="283"/>
    </location>
</feature>
<feature type="region of interest" description="Disordered" evidence="7">
    <location>
        <begin position="115"/>
        <end position="162"/>
    </location>
</feature>
<dbReference type="GO" id="GO:0000956">
    <property type="term" value="P:nuclear-transcribed mRNA catabolic process"/>
    <property type="evidence" value="ECO:0007669"/>
    <property type="project" value="TreeGrafter"/>
</dbReference>
<dbReference type="GO" id="GO:0034353">
    <property type="term" value="F:mRNA 5'-diphosphatase activity"/>
    <property type="evidence" value="ECO:0007669"/>
    <property type="project" value="TreeGrafter"/>
</dbReference>
<dbReference type="GO" id="GO:0046872">
    <property type="term" value="F:metal ion binding"/>
    <property type="evidence" value="ECO:0007669"/>
    <property type="project" value="UniProtKB-KW"/>
</dbReference>